<dbReference type="PANTHER" id="PTHR46480">
    <property type="entry name" value="F20B24.22"/>
    <property type="match status" value="1"/>
</dbReference>
<dbReference type="InterPro" id="IPR005821">
    <property type="entry name" value="Ion_trans_dom"/>
</dbReference>
<dbReference type="PANTHER" id="PTHR46480:SF1">
    <property type="entry name" value="VOLTAGE-GATED HYDROGEN CHANNEL 1"/>
    <property type="match status" value="1"/>
</dbReference>
<keyword evidence="8 13" id="KW-0175">Coiled coil</keyword>
<dbReference type="Pfam" id="PF00520">
    <property type="entry name" value="Ion_trans"/>
    <property type="match status" value="1"/>
</dbReference>
<evidence type="ECO:0000256" key="8">
    <source>
        <dbReference type="ARBA" id="ARBA00023054"/>
    </source>
</evidence>
<sequence length="185" mass="21196">MIPNLNRRIEKLHGESTLAKDLKVTILYTFFHECDSPDTLMFVQPSESWLIAFEMAETISISITCLFILECFLSLVAFGPQFYLPGTEHWKLHVFDVVVVVSTFVLEIVLRGKEREVAGLLIILRLWRIVKVMEAVVVGLSLSNDEEVERLQHELDSLKDSYAALTKELAQQRQENESLKQSCPQ</sequence>
<dbReference type="SUPFAM" id="SSF81324">
    <property type="entry name" value="Voltage-gated potassium channels"/>
    <property type="match status" value="1"/>
</dbReference>
<dbReference type="GO" id="GO:0034702">
    <property type="term" value="C:monoatomic ion channel complex"/>
    <property type="evidence" value="ECO:0007669"/>
    <property type="project" value="UniProtKB-KW"/>
</dbReference>
<evidence type="ECO:0000256" key="6">
    <source>
        <dbReference type="ARBA" id="ARBA00022882"/>
    </source>
</evidence>
<keyword evidence="6" id="KW-0851">Voltage-gated channel</keyword>
<keyword evidence="11" id="KW-0407">Ion channel</keyword>
<keyword evidence="7 14" id="KW-1133">Transmembrane helix</keyword>
<evidence type="ECO:0000256" key="12">
    <source>
        <dbReference type="ARBA" id="ARBA00031989"/>
    </source>
</evidence>
<keyword evidence="3" id="KW-0813">Transport</keyword>
<evidence type="ECO:0000256" key="3">
    <source>
        <dbReference type="ARBA" id="ARBA00022448"/>
    </source>
</evidence>
<feature type="transmembrane region" description="Helical" evidence="14">
    <location>
        <begin position="90"/>
        <end position="110"/>
    </location>
</feature>
<evidence type="ECO:0000313" key="16">
    <source>
        <dbReference type="EMBL" id="ORX51536.1"/>
    </source>
</evidence>
<comment type="caution">
    <text evidence="16">The sequence shown here is derived from an EMBL/GenBank/DDBJ whole genome shotgun (WGS) entry which is preliminary data.</text>
</comment>
<accession>A0A1X2GDT4</accession>
<dbReference type="GO" id="GO:0005886">
    <property type="term" value="C:plasma membrane"/>
    <property type="evidence" value="ECO:0007669"/>
    <property type="project" value="UniProtKB-SubCell"/>
</dbReference>
<dbReference type="EMBL" id="MCGT01000020">
    <property type="protein sequence ID" value="ORX51536.1"/>
    <property type="molecule type" value="Genomic_DNA"/>
</dbReference>
<dbReference type="AlphaFoldDB" id="A0A1X2GDT4"/>
<evidence type="ECO:0000256" key="2">
    <source>
        <dbReference type="ARBA" id="ARBA00015897"/>
    </source>
</evidence>
<dbReference type="GO" id="GO:0030171">
    <property type="term" value="F:voltage-gated proton channel activity"/>
    <property type="evidence" value="ECO:0007669"/>
    <property type="project" value="InterPro"/>
</dbReference>
<keyword evidence="5 14" id="KW-0812">Transmembrane</keyword>
<evidence type="ECO:0000256" key="9">
    <source>
        <dbReference type="ARBA" id="ARBA00023065"/>
    </source>
</evidence>
<gene>
    <name evidence="16" type="ORF">DM01DRAFT_1079497</name>
</gene>
<evidence type="ECO:0000259" key="15">
    <source>
        <dbReference type="Pfam" id="PF00520"/>
    </source>
</evidence>
<dbReference type="InterPro" id="IPR031846">
    <property type="entry name" value="Hvcn1"/>
</dbReference>
<dbReference type="Gene3D" id="1.20.120.350">
    <property type="entry name" value="Voltage-gated potassium channels. Chain C"/>
    <property type="match status" value="1"/>
</dbReference>
<evidence type="ECO:0000256" key="13">
    <source>
        <dbReference type="SAM" id="Coils"/>
    </source>
</evidence>
<dbReference type="Proteomes" id="UP000242146">
    <property type="component" value="Unassembled WGS sequence"/>
</dbReference>
<dbReference type="OrthoDB" id="427456at2759"/>
<feature type="domain" description="Ion transport" evidence="15">
    <location>
        <begin position="50"/>
        <end position="136"/>
    </location>
</feature>
<evidence type="ECO:0000256" key="7">
    <source>
        <dbReference type="ARBA" id="ARBA00022989"/>
    </source>
</evidence>
<evidence type="ECO:0000256" key="4">
    <source>
        <dbReference type="ARBA" id="ARBA00022475"/>
    </source>
</evidence>
<evidence type="ECO:0000256" key="5">
    <source>
        <dbReference type="ARBA" id="ARBA00022692"/>
    </source>
</evidence>
<proteinExistence type="predicted"/>
<keyword evidence="4" id="KW-1003">Cell membrane</keyword>
<protein>
    <recommendedName>
        <fullName evidence="2">Voltage-gated hydrogen channel 1</fullName>
    </recommendedName>
    <alternativeName>
        <fullName evidence="12">Hydrogen voltage-gated channel 1</fullName>
    </alternativeName>
</protein>
<evidence type="ECO:0000256" key="14">
    <source>
        <dbReference type="SAM" id="Phobius"/>
    </source>
</evidence>
<name>A0A1X2GDT4_9FUNG</name>
<keyword evidence="17" id="KW-1185">Reference proteome</keyword>
<evidence type="ECO:0000256" key="1">
    <source>
        <dbReference type="ARBA" id="ARBA00004651"/>
    </source>
</evidence>
<feature type="coiled-coil region" evidence="13">
    <location>
        <begin position="148"/>
        <end position="182"/>
    </location>
</feature>
<dbReference type="InterPro" id="IPR027359">
    <property type="entry name" value="Volt_channel_dom_sf"/>
</dbReference>
<comment type="subcellular location">
    <subcellularLocation>
        <location evidence="1">Cell membrane</location>
        <topology evidence="1">Multi-pass membrane protein</topology>
    </subcellularLocation>
</comment>
<keyword evidence="9" id="KW-0406">Ion transport</keyword>
<evidence type="ECO:0000313" key="17">
    <source>
        <dbReference type="Proteomes" id="UP000242146"/>
    </source>
</evidence>
<evidence type="ECO:0000256" key="11">
    <source>
        <dbReference type="ARBA" id="ARBA00023303"/>
    </source>
</evidence>
<organism evidence="16 17">
    <name type="scientific">Hesseltinella vesiculosa</name>
    <dbReference type="NCBI Taxonomy" id="101127"/>
    <lineage>
        <taxon>Eukaryota</taxon>
        <taxon>Fungi</taxon>
        <taxon>Fungi incertae sedis</taxon>
        <taxon>Mucoromycota</taxon>
        <taxon>Mucoromycotina</taxon>
        <taxon>Mucoromycetes</taxon>
        <taxon>Mucorales</taxon>
        <taxon>Cunninghamellaceae</taxon>
        <taxon>Hesseltinella</taxon>
    </lineage>
</organism>
<reference evidence="16 17" key="1">
    <citation type="submission" date="2016-07" db="EMBL/GenBank/DDBJ databases">
        <title>Pervasive Adenine N6-methylation of Active Genes in Fungi.</title>
        <authorList>
            <consortium name="DOE Joint Genome Institute"/>
            <person name="Mondo S.J."/>
            <person name="Dannebaum R.O."/>
            <person name="Kuo R.C."/>
            <person name="Labutti K."/>
            <person name="Haridas S."/>
            <person name="Kuo A."/>
            <person name="Salamov A."/>
            <person name="Ahrendt S.R."/>
            <person name="Lipzen A."/>
            <person name="Sullivan W."/>
            <person name="Andreopoulos W.B."/>
            <person name="Clum A."/>
            <person name="Lindquist E."/>
            <person name="Daum C."/>
            <person name="Ramamoorthy G.K."/>
            <person name="Gryganskyi A."/>
            <person name="Culley D."/>
            <person name="Magnuson J.K."/>
            <person name="James T.Y."/>
            <person name="O'Malley M.A."/>
            <person name="Stajich J.E."/>
            <person name="Spatafora J.W."/>
            <person name="Visel A."/>
            <person name="Grigoriev I.V."/>
        </authorList>
    </citation>
    <scope>NUCLEOTIDE SEQUENCE [LARGE SCALE GENOMIC DNA]</scope>
    <source>
        <strain evidence="16 17">NRRL 3301</strain>
    </source>
</reference>
<keyword evidence="10 14" id="KW-0472">Membrane</keyword>
<dbReference type="STRING" id="101127.A0A1X2GDT4"/>
<evidence type="ECO:0000256" key="10">
    <source>
        <dbReference type="ARBA" id="ARBA00023136"/>
    </source>
</evidence>
<feature type="transmembrane region" description="Helical" evidence="14">
    <location>
        <begin position="59"/>
        <end position="78"/>
    </location>
</feature>